<dbReference type="Pfam" id="PF11396">
    <property type="entry name" value="PepSY_like"/>
    <property type="match status" value="1"/>
</dbReference>
<comment type="caution">
    <text evidence="2">The sequence shown here is derived from an EMBL/GenBank/DDBJ whole genome shotgun (WGS) entry which is preliminary data.</text>
</comment>
<dbReference type="SUPFAM" id="SSF160574">
    <property type="entry name" value="BT0923-like"/>
    <property type="match status" value="1"/>
</dbReference>
<feature type="domain" description="Putative beta-lactamase-inhibitor-like PepSY-like" evidence="1">
    <location>
        <begin position="62"/>
        <end position="143"/>
    </location>
</feature>
<protein>
    <recommendedName>
        <fullName evidence="1">Putative beta-lactamase-inhibitor-like PepSY-like domain-containing protein</fullName>
    </recommendedName>
</protein>
<proteinExistence type="predicted"/>
<dbReference type="InterPro" id="IPR021533">
    <property type="entry name" value="PepSY-like"/>
</dbReference>
<evidence type="ECO:0000259" key="1">
    <source>
        <dbReference type="Pfam" id="PF11396"/>
    </source>
</evidence>
<sequence>MRQQAIALILLLGTLTHYSVAGNNISKNESRLPKISQEFLKQHFPSEKISYVIVDKDGLQTTFEVMLTSGKEIEFYKNGEWKEIDAKKTAVPQAIIPANILKHVKDNFDNEVYVVQIEKKFRGIEIELSNKLEVEYTSGGKFLRYDN</sequence>
<organism evidence="2">
    <name type="scientific">bioreactor metagenome</name>
    <dbReference type="NCBI Taxonomy" id="1076179"/>
    <lineage>
        <taxon>unclassified sequences</taxon>
        <taxon>metagenomes</taxon>
        <taxon>ecological metagenomes</taxon>
    </lineage>
</organism>
<dbReference type="EMBL" id="VSSQ01000837">
    <property type="protein sequence ID" value="MPM01999.1"/>
    <property type="molecule type" value="Genomic_DNA"/>
</dbReference>
<evidence type="ECO:0000313" key="2">
    <source>
        <dbReference type="EMBL" id="MPM01999.1"/>
    </source>
</evidence>
<accession>A0A644WEI2</accession>
<gene>
    <name evidence="2" type="ORF">SDC9_48242</name>
</gene>
<name>A0A644WEI2_9ZZZZ</name>
<dbReference type="Gene3D" id="3.40.1420.30">
    <property type="match status" value="1"/>
</dbReference>
<dbReference type="AlphaFoldDB" id="A0A644WEI2"/>
<reference evidence="2" key="1">
    <citation type="submission" date="2019-08" db="EMBL/GenBank/DDBJ databases">
        <authorList>
            <person name="Kucharzyk K."/>
            <person name="Murdoch R.W."/>
            <person name="Higgins S."/>
            <person name="Loffler F."/>
        </authorList>
    </citation>
    <scope>NUCLEOTIDE SEQUENCE</scope>
</reference>